<accession>A0A9Q3E2K7</accession>
<dbReference type="AlphaFoldDB" id="A0A9Q3E2K7"/>
<dbReference type="Gene3D" id="3.30.420.10">
    <property type="entry name" value="Ribonuclease H-like superfamily/Ribonuclease H"/>
    <property type="match status" value="1"/>
</dbReference>
<dbReference type="Pfam" id="PF17921">
    <property type="entry name" value="Integrase_H2C2"/>
    <property type="match status" value="1"/>
</dbReference>
<dbReference type="OrthoDB" id="2595244at2759"/>
<evidence type="ECO:0000313" key="3">
    <source>
        <dbReference type="Proteomes" id="UP000765509"/>
    </source>
</evidence>
<dbReference type="GO" id="GO:0003676">
    <property type="term" value="F:nucleic acid binding"/>
    <property type="evidence" value="ECO:0007669"/>
    <property type="project" value="InterPro"/>
</dbReference>
<feature type="domain" description="Integrase zinc-binding" evidence="1">
    <location>
        <begin position="115"/>
        <end position="173"/>
    </location>
</feature>
<evidence type="ECO:0000313" key="2">
    <source>
        <dbReference type="EMBL" id="MBW0514741.1"/>
    </source>
</evidence>
<organism evidence="2 3">
    <name type="scientific">Austropuccinia psidii MF-1</name>
    <dbReference type="NCBI Taxonomy" id="1389203"/>
    <lineage>
        <taxon>Eukaryota</taxon>
        <taxon>Fungi</taxon>
        <taxon>Dikarya</taxon>
        <taxon>Basidiomycota</taxon>
        <taxon>Pucciniomycotina</taxon>
        <taxon>Pucciniomycetes</taxon>
        <taxon>Pucciniales</taxon>
        <taxon>Sphaerophragmiaceae</taxon>
        <taxon>Austropuccinia</taxon>
    </lineage>
</organism>
<dbReference type="SUPFAM" id="SSF53098">
    <property type="entry name" value="Ribonuclease H-like"/>
    <property type="match status" value="1"/>
</dbReference>
<name>A0A9Q3E2K7_9BASI</name>
<dbReference type="InterPro" id="IPR012337">
    <property type="entry name" value="RNaseH-like_sf"/>
</dbReference>
<keyword evidence="3" id="KW-1185">Reference proteome</keyword>
<dbReference type="InterPro" id="IPR036397">
    <property type="entry name" value="RNaseH_sf"/>
</dbReference>
<dbReference type="EMBL" id="AVOT02024203">
    <property type="protein sequence ID" value="MBW0514741.1"/>
    <property type="molecule type" value="Genomic_DNA"/>
</dbReference>
<dbReference type="InterPro" id="IPR052160">
    <property type="entry name" value="Gypsy_RT_Integrase-like"/>
</dbReference>
<dbReference type="Proteomes" id="UP000765509">
    <property type="component" value="Unassembled WGS sequence"/>
</dbReference>
<evidence type="ECO:0000259" key="1">
    <source>
        <dbReference type="Pfam" id="PF17921"/>
    </source>
</evidence>
<dbReference type="InterPro" id="IPR041588">
    <property type="entry name" value="Integrase_H2C2"/>
</dbReference>
<dbReference type="Gene3D" id="1.10.340.70">
    <property type="match status" value="1"/>
</dbReference>
<gene>
    <name evidence="2" type="ORF">O181_054456</name>
</gene>
<proteinExistence type="predicted"/>
<reference evidence="2" key="1">
    <citation type="submission" date="2021-03" db="EMBL/GenBank/DDBJ databases">
        <title>Draft genome sequence of rust myrtle Austropuccinia psidii MF-1, a brazilian biotype.</title>
        <authorList>
            <person name="Quecine M.C."/>
            <person name="Pachon D.M.R."/>
            <person name="Bonatelli M.L."/>
            <person name="Correr F.H."/>
            <person name="Franceschini L.M."/>
            <person name="Leite T.F."/>
            <person name="Margarido G.R.A."/>
            <person name="Almeida C.A."/>
            <person name="Ferrarezi J.A."/>
            <person name="Labate C.A."/>
        </authorList>
    </citation>
    <scope>NUCLEOTIDE SEQUENCE</scope>
    <source>
        <strain evidence="2">MF-1</strain>
    </source>
</reference>
<dbReference type="FunFam" id="1.10.340.70:FF:000001">
    <property type="entry name" value="Retrovirus-related Pol polyprotein from transposon gypsy-like Protein"/>
    <property type="match status" value="1"/>
</dbReference>
<sequence>MQKPHQCIWPLDNVKSNPAYETEVAARIPIHQIEMYRRKNFRFYEWEPGNGTPDSGDTGSEVWHIVATPSTEIQDPRVEIRVRDPWLRDYKDNKFLFIVCLVYNRDQHTSALTVVDRDHISMILQECHECPYMGHMSEDRTKERVARTAWWPKWEQDLSEYIITCERCQKANRKHGEKYGLLKHIEEPKNPWETIGMDWVTGLVPVGKENFNTCLIIVDRLSNSTNLYNTLGTKQAFSTAYHPQTDRLAERMIQKMEDIIRRFFAYGMEYEDHEGYTHFWVTLLPEVQLAYNTGQSSTTGK</sequence>
<comment type="caution">
    <text evidence="2">The sequence shown here is derived from an EMBL/GenBank/DDBJ whole genome shotgun (WGS) entry which is preliminary data.</text>
</comment>
<dbReference type="PANTHER" id="PTHR47266">
    <property type="entry name" value="ENDONUCLEASE-RELATED"/>
    <property type="match status" value="1"/>
</dbReference>
<protein>
    <recommendedName>
        <fullName evidence="1">Integrase zinc-binding domain-containing protein</fullName>
    </recommendedName>
</protein>